<name>A0ABR2F1T7_9ROSI</name>
<sequence>MEDVSLELYWRLLFSEGHSSELLNSKALRALMIFQGFRYGDSEENAIDLVSSKNVSSTEVIPPALPKLKGVVVKLVIRRPSDIFLGVGRKRGHDNPFGGKIKNTCNRVEPVVVATKITSSKKAAATTQSRKFLDAIYETSRVSDIVIRVVGFLHEAYKEEKFTLAQAIEEGQQYKRVVPAKDMEFRKSNGKVEALKEGMTKLRKKLMDVEWLANVLEKAHSDDAKEISKAKLRVGMANKEAKVACVETKNEKEIVAQNIEKAQKVKAELDALYTYTSQVQTVNKKVEVTSLQTSEYLYEFSDFFGSCECNIVRAI</sequence>
<dbReference type="Proteomes" id="UP001472677">
    <property type="component" value="Unassembled WGS sequence"/>
</dbReference>
<comment type="caution">
    <text evidence="1">The sequence shown here is derived from an EMBL/GenBank/DDBJ whole genome shotgun (WGS) entry which is preliminary data.</text>
</comment>
<protein>
    <submittedName>
        <fullName evidence="1">Uncharacterized protein</fullName>
    </submittedName>
</protein>
<accession>A0ABR2F1T7</accession>
<gene>
    <name evidence="1" type="ORF">V6N12_007451</name>
</gene>
<evidence type="ECO:0000313" key="2">
    <source>
        <dbReference type="Proteomes" id="UP001472677"/>
    </source>
</evidence>
<keyword evidence="2" id="KW-1185">Reference proteome</keyword>
<dbReference type="EMBL" id="JBBPBM010000009">
    <property type="protein sequence ID" value="KAK8568917.1"/>
    <property type="molecule type" value="Genomic_DNA"/>
</dbReference>
<organism evidence="1 2">
    <name type="scientific">Hibiscus sabdariffa</name>
    <name type="common">roselle</name>
    <dbReference type="NCBI Taxonomy" id="183260"/>
    <lineage>
        <taxon>Eukaryota</taxon>
        <taxon>Viridiplantae</taxon>
        <taxon>Streptophyta</taxon>
        <taxon>Embryophyta</taxon>
        <taxon>Tracheophyta</taxon>
        <taxon>Spermatophyta</taxon>
        <taxon>Magnoliopsida</taxon>
        <taxon>eudicotyledons</taxon>
        <taxon>Gunneridae</taxon>
        <taxon>Pentapetalae</taxon>
        <taxon>rosids</taxon>
        <taxon>malvids</taxon>
        <taxon>Malvales</taxon>
        <taxon>Malvaceae</taxon>
        <taxon>Malvoideae</taxon>
        <taxon>Hibiscus</taxon>
    </lineage>
</organism>
<reference evidence="1 2" key="1">
    <citation type="journal article" date="2024" name="G3 (Bethesda)">
        <title>Genome assembly of Hibiscus sabdariffa L. provides insights into metabolisms of medicinal natural products.</title>
        <authorList>
            <person name="Kim T."/>
        </authorList>
    </citation>
    <scope>NUCLEOTIDE SEQUENCE [LARGE SCALE GENOMIC DNA]</scope>
    <source>
        <strain evidence="1">TK-2024</strain>
        <tissue evidence="1">Old leaves</tissue>
    </source>
</reference>
<proteinExistence type="predicted"/>
<evidence type="ECO:0000313" key="1">
    <source>
        <dbReference type="EMBL" id="KAK8568917.1"/>
    </source>
</evidence>